<protein>
    <submittedName>
        <fullName evidence="7">TetR/AcrR family transcriptional regulator</fullName>
    </submittedName>
</protein>
<sequence>MALSAVQTRLLDAAVELFAEKGFDGTSVQEIVERAAVTKGAMYHYFRSKDDLLYEIYHGLISQQLADLDRILAAGGLPGEVIRAVIVDLIETTTARLAEAAVFAREMHKLAAGPMAALRAQRRRYHETFRDLVARGQADGAFAAVASADTVTLIVFGIVNQLPQWYQPDGPKSPRQLADEVADFVLAGLSPAA</sequence>
<accession>A0ABX0XXK7</accession>
<proteinExistence type="predicted"/>
<dbReference type="InterPro" id="IPR023772">
    <property type="entry name" value="DNA-bd_HTH_TetR-type_CS"/>
</dbReference>
<evidence type="ECO:0000256" key="4">
    <source>
        <dbReference type="ARBA" id="ARBA00023163"/>
    </source>
</evidence>
<dbReference type="InterPro" id="IPR036271">
    <property type="entry name" value="Tet_transcr_reg_TetR-rel_C_sf"/>
</dbReference>
<dbReference type="PROSITE" id="PS50977">
    <property type="entry name" value="HTH_TETR_2"/>
    <property type="match status" value="1"/>
</dbReference>
<keyword evidence="1" id="KW-0678">Repressor</keyword>
<dbReference type="Gene3D" id="1.10.10.60">
    <property type="entry name" value="Homeodomain-like"/>
    <property type="match status" value="1"/>
</dbReference>
<evidence type="ECO:0000313" key="8">
    <source>
        <dbReference type="Proteomes" id="UP000722989"/>
    </source>
</evidence>
<evidence type="ECO:0000256" key="5">
    <source>
        <dbReference type="PROSITE-ProRule" id="PRU00335"/>
    </source>
</evidence>
<evidence type="ECO:0000256" key="2">
    <source>
        <dbReference type="ARBA" id="ARBA00023015"/>
    </source>
</evidence>
<evidence type="ECO:0000313" key="7">
    <source>
        <dbReference type="EMBL" id="NJC70770.1"/>
    </source>
</evidence>
<dbReference type="SUPFAM" id="SSF46689">
    <property type="entry name" value="Homeodomain-like"/>
    <property type="match status" value="1"/>
</dbReference>
<feature type="DNA-binding region" description="H-T-H motif" evidence="5">
    <location>
        <begin position="27"/>
        <end position="46"/>
    </location>
</feature>
<dbReference type="InterPro" id="IPR009057">
    <property type="entry name" value="Homeodomain-like_sf"/>
</dbReference>
<dbReference type="RefSeq" id="WP_167925679.1">
    <property type="nucleotide sequence ID" value="NZ_JAATVY010000008.1"/>
</dbReference>
<evidence type="ECO:0000256" key="3">
    <source>
        <dbReference type="ARBA" id="ARBA00023125"/>
    </source>
</evidence>
<evidence type="ECO:0000256" key="1">
    <source>
        <dbReference type="ARBA" id="ARBA00022491"/>
    </source>
</evidence>
<reference evidence="7 8" key="1">
    <citation type="submission" date="2020-03" db="EMBL/GenBank/DDBJ databases">
        <title>WGS of the type strain of Planosporangium spp.</title>
        <authorList>
            <person name="Thawai C."/>
        </authorList>
    </citation>
    <scope>NUCLEOTIDE SEQUENCE [LARGE SCALE GENOMIC DNA]</scope>
    <source>
        <strain evidence="7 8">TBRC 5610</strain>
    </source>
</reference>
<dbReference type="SUPFAM" id="SSF48498">
    <property type="entry name" value="Tetracyclin repressor-like, C-terminal domain"/>
    <property type="match status" value="1"/>
</dbReference>
<comment type="caution">
    <text evidence="7">The sequence shown here is derived from an EMBL/GenBank/DDBJ whole genome shotgun (WGS) entry which is preliminary data.</text>
</comment>
<keyword evidence="4" id="KW-0804">Transcription</keyword>
<dbReference type="Gene3D" id="1.10.357.10">
    <property type="entry name" value="Tetracycline Repressor, domain 2"/>
    <property type="match status" value="1"/>
</dbReference>
<dbReference type="InterPro" id="IPR041490">
    <property type="entry name" value="KstR2_TetR_C"/>
</dbReference>
<keyword evidence="2" id="KW-0805">Transcription regulation</keyword>
<name>A0ABX0XXK7_9ACTN</name>
<dbReference type="InterPro" id="IPR001647">
    <property type="entry name" value="HTH_TetR"/>
</dbReference>
<dbReference type="PRINTS" id="PR00455">
    <property type="entry name" value="HTHTETR"/>
</dbReference>
<dbReference type="PANTHER" id="PTHR30055">
    <property type="entry name" value="HTH-TYPE TRANSCRIPTIONAL REGULATOR RUTR"/>
    <property type="match status" value="1"/>
</dbReference>
<keyword evidence="3 5" id="KW-0238">DNA-binding</keyword>
<dbReference type="Pfam" id="PF00440">
    <property type="entry name" value="TetR_N"/>
    <property type="match status" value="1"/>
</dbReference>
<keyword evidence="8" id="KW-1185">Reference proteome</keyword>
<evidence type="ECO:0000259" key="6">
    <source>
        <dbReference type="PROSITE" id="PS50977"/>
    </source>
</evidence>
<gene>
    <name evidence="7" type="ORF">HC031_13745</name>
</gene>
<dbReference type="Proteomes" id="UP000722989">
    <property type="component" value="Unassembled WGS sequence"/>
</dbReference>
<dbReference type="PANTHER" id="PTHR30055:SF175">
    <property type="entry name" value="HTH-TYPE TRANSCRIPTIONAL REPRESSOR KSTR2"/>
    <property type="match status" value="1"/>
</dbReference>
<feature type="domain" description="HTH tetR-type" evidence="6">
    <location>
        <begin position="4"/>
        <end position="64"/>
    </location>
</feature>
<dbReference type="EMBL" id="JAATVY010000008">
    <property type="protein sequence ID" value="NJC70770.1"/>
    <property type="molecule type" value="Genomic_DNA"/>
</dbReference>
<dbReference type="PROSITE" id="PS01081">
    <property type="entry name" value="HTH_TETR_1"/>
    <property type="match status" value="1"/>
</dbReference>
<dbReference type="InterPro" id="IPR050109">
    <property type="entry name" value="HTH-type_TetR-like_transc_reg"/>
</dbReference>
<dbReference type="Pfam" id="PF17932">
    <property type="entry name" value="TetR_C_24"/>
    <property type="match status" value="1"/>
</dbReference>
<organism evidence="7 8">
    <name type="scientific">Planosporangium thailandense</name>
    <dbReference type="NCBI Taxonomy" id="765197"/>
    <lineage>
        <taxon>Bacteria</taxon>
        <taxon>Bacillati</taxon>
        <taxon>Actinomycetota</taxon>
        <taxon>Actinomycetes</taxon>
        <taxon>Micromonosporales</taxon>
        <taxon>Micromonosporaceae</taxon>
        <taxon>Planosporangium</taxon>
    </lineage>
</organism>